<feature type="region of interest" description="Disordered" evidence="6">
    <location>
        <begin position="225"/>
        <end position="258"/>
    </location>
</feature>
<dbReference type="PANTHER" id="PTHR14002">
    <property type="entry name" value="ENDOGLIN/TGF-BETA RECEPTOR TYPE III"/>
    <property type="match status" value="1"/>
</dbReference>
<dbReference type="SMART" id="SM00241">
    <property type="entry name" value="ZP"/>
    <property type="match status" value="1"/>
</dbReference>
<dbReference type="SMART" id="SM00200">
    <property type="entry name" value="SEA"/>
    <property type="match status" value="1"/>
</dbReference>
<evidence type="ECO:0000313" key="14">
    <source>
        <dbReference type="Proteomes" id="UP000838412"/>
    </source>
</evidence>
<feature type="compositionally biased region" description="Low complexity" evidence="6">
    <location>
        <begin position="225"/>
        <end position="254"/>
    </location>
</feature>
<dbReference type="SMART" id="SM00179">
    <property type="entry name" value="EGF_CA"/>
    <property type="match status" value="2"/>
</dbReference>
<dbReference type="SUPFAM" id="SSF57184">
    <property type="entry name" value="Growth factor receptor domain"/>
    <property type="match status" value="1"/>
</dbReference>
<proteinExistence type="predicted"/>
<dbReference type="Pfam" id="PF01390">
    <property type="entry name" value="SEA"/>
    <property type="match status" value="1"/>
</dbReference>
<feature type="domain" description="EGF-like" evidence="11">
    <location>
        <begin position="903"/>
        <end position="942"/>
    </location>
</feature>
<dbReference type="PROSITE" id="PS51034">
    <property type="entry name" value="ZP_2"/>
    <property type="match status" value="1"/>
</dbReference>
<dbReference type="AlphaFoldDB" id="A0A8J9ZEQ2"/>
<accession>A0A8J9ZEQ2</accession>
<dbReference type="CDD" id="cd00057">
    <property type="entry name" value="FA58C"/>
    <property type="match status" value="1"/>
</dbReference>
<dbReference type="Gene3D" id="3.30.70.960">
    <property type="entry name" value="SEA domain"/>
    <property type="match status" value="1"/>
</dbReference>
<dbReference type="PROSITE" id="PS01187">
    <property type="entry name" value="EGF_CA"/>
    <property type="match status" value="1"/>
</dbReference>
<feature type="domain" description="ZP" evidence="12">
    <location>
        <begin position="432"/>
        <end position="689"/>
    </location>
</feature>
<keyword evidence="2 8" id="KW-0732">Signal</keyword>
<dbReference type="InterPro" id="IPR036364">
    <property type="entry name" value="SEA_dom_sf"/>
</dbReference>
<dbReference type="Gene3D" id="2.60.40.4100">
    <property type="entry name" value="Zona pellucida, ZP-C domain"/>
    <property type="match status" value="1"/>
</dbReference>
<dbReference type="PROSITE" id="PS50022">
    <property type="entry name" value="FA58C_3"/>
    <property type="match status" value="1"/>
</dbReference>
<dbReference type="Gene3D" id="2.10.25.10">
    <property type="entry name" value="Laminin"/>
    <property type="match status" value="2"/>
</dbReference>
<protein>
    <submittedName>
        <fullName evidence="13">OIT3 protein</fullName>
    </submittedName>
</protein>
<evidence type="ECO:0000259" key="11">
    <source>
        <dbReference type="PROSITE" id="PS50026"/>
    </source>
</evidence>
<dbReference type="InterPro" id="IPR055355">
    <property type="entry name" value="ZP-C"/>
</dbReference>
<feature type="domain" description="EGF-like" evidence="11">
    <location>
        <begin position="718"/>
        <end position="753"/>
    </location>
</feature>
<dbReference type="GO" id="GO:0071944">
    <property type="term" value="C:cell periphery"/>
    <property type="evidence" value="ECO:0007669"/>
    <property type="project" value="UniProtKB-ARBA"/>
</dbReference>
<comment type="caution">
    <text evidence="5">Lacks conserved residue(s) required for the propagation of feature annotation.</text>
</comment>
<dbReference type="Gene3D" id="2.60.120.260">
    <property type="entry name" value="Galactose-binding domain-like"/>
    <property type="match status" value="1"/>
</dbReference>
<dbReference type="InterPro" id="IPR000421">
    <property type="entry name" value="FA58C"/>
</dbReference>
<evidence type="ECO:0000256" key="1">
    <source>
        <dbReference type="ARBA" id="ARBA00022536"/>
    </source>
</evidence>
<dbReference type="InterPro" id="IPR008979">
    <property type="entry name" value="Galactose-bd-like_sf"/>
</dbReference>
<dbReference type="FunFam" id="2.10.25.10:FF:000038">
    <property type="entry name" value="Fibrillin 2"/>
    <property type="match status" value="1"/>
</dbReference>
<dbReference type="FunFam" id="2.60.120.260:FF:000205">
    <property type="entry name" value="Uncharacterized protein"/>
    <property type="match status" value="1"/>
</dbReference>
<evidence type="ECO:0000256" key="5">
    <source>
        <dbReference type="PROSITE-ProRule" id="PRU00076"/>
    </source>
</evidence>
<dbReference type="InterPro" id="IPR000742">
    <property type="entry name" value="EGF"/>
</dbReference>
<feature type="transmembrane region" description="Helical" evidence="7">
    <location>
        <begin position="960"/>
        <end position="984"/>
    </location>
</feature>
<dbReference type="Pfam" id="PF00100">
    <property type="entry name" value="Zona_pellucida"/>
    <property type="match status" value="1"/>
</dbReference>
<feature type="compositionally biased region" description="Low complexity" evidence="6">
    <location>
        <begin position="366"/>
        <end position="379"/>
    </location>
</feature>
<evidence type="ECO:0000313" key="13">
    <source>
        <dbReference type="EMBL" id="CAH1253243.1"/>
    </source>
</evidence>
<feature type="chain" id="PRO_5035421766" evidence="8">
    <location>
        <begin position="26"/>
        <end position="1026"/>
    </location>
</feature>
<keyword evidence="3" id="KW-0677">Repeat</keyword>
<dbReference type="InterPro" id="IPR042235">
    <property type="entry name" value="ZP-C_dom"/>
</dbReference>
<keyword evidence="14" id="KW-1185">Reference proteome</keyword>
<dbReference type="InterPro" id="IPR018097">
    <property type="entry name" value="EGF_Ca-bd_CS"/>
</dbReference>
<dbReference type="Gene3D" id="2.60.40.3210">
    <property type="entry name" value="Zona pellucida, ZP-N domain"/>
    <property type="match status" value="1"/>
</dbReference>
<keyword evidence="7" id="KW-0812">Transmembrane</keyword>
<feature type="compositionally biased region" description="Polar residues" evidence="6">
    <location>
        <begin position="346"/>
        <end position="365"/>
    </location>
</feature>
<dbReference type="Pfam" id="PF23344">
    <property type="entry name" value="ZP-N"/>
    <property type="match status" value="1"/>
</dbReference>
<feature type="domain" description="EGF-like" evidence="11">
    <location>
        <begin position="754"/>
        <end position="792"/>
    </location>
</feature>
<feature type="region of interest" description="Disordered" evidence="6">
    <location>
        <begin position="346"/>
        <end position="381"/>
    </location>
</feature>
<keyword evidence="7" id="KW-0472">Membrane</keyword>
<gene>
    <name evidence="13" type="primary">OIT3</name>
    <name evidence="13" type="ORF">BLAG_LOCUS13072</name>
</gene>
<keyword evidence="4 5" id="KW-1015">Disulfide bond</keyword>
<evidence type="ECO:0000259" key="9">
    <source>
        <dbReference type="PROSITE" id="PS50022"/>
    </source>
</evidence>
<dbReference type="Pfam" id="PF00754">
    <property type="entry name" value="F5_F8_type_C"/>
    <property type="match status" value="1"/>
</dbReference>
<sequence>MDFICGRSTLFGFFVALSALVYSDAQTATSSSLYLPLGVQNSTIIPDGLMSATSQVEGSEAYRARLYGDGAWQPAGQGGSEFLAVDLLYPRYVFGIQTQGQGDGFVETYRIIYQQDSGSAYVLYSEDSASAKIFTGNSDNETVVQQDFNSFIFARFILVNPQAFVGAPRLRIELLGVDVLPTTLPATTPVLTTTSSVTTALDTTSFPDTTSSPETTSVVTATSPVTMPVDTTTSPVTTPLDTTTSPVTTPLDTTNFPDTTSSQETTAAMIATFPVTTPLDIATSPVTMPLDTTNSPLTTPLDTTTFPVTTPFDATTSPVTTPLDITTSPVTTPLDTTNSLVTTPVVTTKRSTSPSTQDIPTSSSPTIEQFTTTEEQSTSADVYSTEMVFQTTGAEIGTSPAMYQPTELQDTTVTSGETTPEITEGIVQGDVYCNSTTMWVIFLLDVLDGYDVSGMRLRDPSCTADVNGTHVTFISALGHCGTTALENGTSNKIIYTNEVVAPLEQSTTDGAADDVIARPEEDRWTISCRYVRDDTIAADALFPVPAPSVVILYGDGTFTFSMNLYSSDGFVQPYTQADFPVEVTINDNVYFGVSVEAAVSGLVLFVENCKATPSSNPEDSTQYYFIQDGCQTDDTLQVFSTDSPTSVNYGISTFQFANESQSYVYLHCDVMVCLEDNPGSRCDQGCTSSRRRRRAADNSLEERVTLVQGPIVLVVEETLTVCDGTCDDHASCSPLTQDCVCDPGWVGDGVYCQDFDECTIVSCGDNRRCVNTPGSHVCECVPGFLDVDGVCEATRAYTSTSRIMARSFSSALSDSKSQEYVNLIEEVVVVLEPLYSQTSLAGDFLGITVLGFRQGSVLADHVIYIRASADVSLTTVAEEVRVLVEKANGTALQIDVNEISIMDFDECWEPESTDCSLQAACLNTVGSFTCRCTLGYQDKSPDQDIRPGRVCEWQGVSDGWIPATAGAAGAAALVLVVITTIMCLRRRMSNKRRKDVEFVEHDNFGFVQPPAGAPKSSTYRDCDTYF</sequence>
<dbReference type="PROSITE" id="PS01186">
    <property type="entry name" value="EGF_2"/>
    <property type="match status" value="2"/>
</dbReference>
<dbReference type="PROSITE" id="PS50024">
    <property type="entry name" value="SEA"/>
    <property type="match status" value="1"/>
</dbReference>
<dbReference type="InterPro" id="IPR001507">
    <property type="entry name" value="ZP_dom"/>
</dbReference>
<dbReference type="PROSITE" id="PS50026">
    <property type="entry name" value="EGF_3"/>
    <property type="match status" value="3"/>
</dbReference>
<dbReference type="InterPro" id="IPR009030">
    <property type="entry name" value="Growth_fac_rcpt_cys_sf"/>
</dbReference>
<evidence type="ECO:0000256" key="7">
    <source>
        <dbReference type="SAM" id="Phobius"/>
    </source>
</evidence>
<feature type="signal peptide" evidence="8">
    <location>
        <begin position="1"/>
        <end position="25"/>
    </location>
</feature>
<evidence type="ECO:0000256" key="2">
    <source>
        <dbReference type="ARBA" id="ARBA00022729"/>
    </source>
</evidence>
<evidence type="ECO:0000259" key="10">
    <source>
        <dbReference type="PROSITE" id="PS50024"/>
    </source>
</evidence>
<dbReference type="InterPro" id="IPR000152">
    <property type="entry name" value="EGF-type_Asp/Asn_hydroxyl_site"/>
</dbReference>
<evidence type="ECO:0000259" key="12">
    <source>
        <dbReference type="PROSITE" id="PS51034"/>
    </source>
</evidence>
<evidence type="ECO:0000256" key="6">
    <source>
        <dbReference type="SAM" id="MobiDB-lite"/>
    </source>
</evidence>
<feature type="domain" description="SEA" evidence="10">
    <location>
        <begin position="793"/>
        <end position="906"/>
    </location>
</feature>
<evidence type="ECO:0000256" key="4">
    <source>
        <dbReference type="ARBA" id="ARBA00023157"/>
    </source>
</evidence>
<evidence type="ECO:0000256" key="3">
    <source>
        <dbReference type="ARBA" id="ARBA00022737"/>
    </source>
</evidence>
<dbReference type="InterPro" id="IPR055356">
    <property type="entry name" value="ZP-N"/>
</dbReference>
<dbReference type="SMART" id="SM00181">
    <property type="entry name" value="EGF"/>
    <property type="match status" value="3"/>
</dbReference>
<dbReference type="GO" id="GO:0005509">
    <property type="term" value="F:calcium ion binding"/>
    <property type="evidence" value="ECO:0007669"/>
    <property type="project" value="InterPro"/>
</dbReference>
<keyword evidence="7" id="KW-1133">Transmembrane helix</keyword>
<keyword evidence="1 5" id="KW-0245">EGF-like domain</keyword>
<dbReference type="EMBL" id="OV696687">
    <property type="protein sequence ID" value="CAH1253243.1"/>
    <property type="molecule type" value="Genomic_DNA"/>
</dbReference>
<dbReference type="Proteomes" id="UP000838412">
    <property type="component" value="Chromosome 2"/>
</dbReference>
<dbReference type="SUPFAM" id="SSF49785">
    <property type="entry name" value="Galactose-binding domain-like"/>
    <property type="match status" value="1"/>
</dbReference>
<dbReference type="PANTHER" id="PTHR14002:SF43">
    <property type="entry name" value="DELTA-LIKE PROTEIN"/>
    <property type="match status" value="1"/>
</dbReference>
<dbReference type="PROSITE" id="PS00010">
    <property type="entry name" value="ASX_HYDROXYL"/>
    <property type="match status" value="1"/>
</dbReference>
<dbReference type="Pfam" id="PF07645">
    <property type="entry name" value="EGF_CA"/>
    <property type="match status" value="2"/>
</dbReference>
<dbReference type="InterPro" id="IPR001881">
    <property type="entry name" value="EGF-like_Ca-bd_dom"/>
</dbReference>
<reference evidence="13" key="1">
    <citation type="submission" date="2022-01" db="EMBL/GenBank/DDBJ databases">
        <authorList>
            <person name="Braso-Vives M."/>
        </authorList>
    </citation>
    <scope>NUCLEOTIDE SEQUENCE</scope>
</reference>
<dbReference type="InterPro" id="IPR000082">
    <property type="entry name" value="SEA_dom"/>
</dbReference>
<evidence type="ECO:0000256" key="8">
    <source>
        <dbReference type="SAM" id="SignalP"/>
    </source>
</evidence>
<dbReference type="SMART" id="SM00231">
    <property type="entry name" value="FA58C"/>
    <property type="match status" value="1"/>
</dbReference>
<organism evidence="13 14">
    <name type="scientific">Branchiostoma lanceolatum</name>
    <name type="common">Common lancelet</name>
    <name type="synonym">Amphioxus lanceolatum</name>
    <dbReference type="NCBI Taxonomy" id="7740"/>
    <lineage>
        <taxon>Eukaryota</taxon>
        <taxon>Metazoa</taxon>
        <taxon>Chordata</taxon>
        <taxon>Cephalochordata</taxon>
        <taxon>Leptocardii</taxon>
        <taxon>Amphioxiformes</taxon>
        <taxon>Branchiostomatidae</taxon>
        <taxon>Branchiostoma</taxon>
    </lineage>
</organism>
<dbReference type="OrthoDB" id="10063988at2759"/>
<feature type="disulfide bond" evidence="5">
    <location>
        <begin position="722"/>
        <end position="732"/>
    </location>
</feature>
<dbReference type="PROSITE" id="PS01285">
    <property type="entry name" value="FA58C_1"/>
    <property type="match status" value="1"/>
</dbReference>
<feature type="domain" description="F5/8 type C" evidence="9">
    <location>
        <begin position="32"/>
        <end position="177"/>
    </location>
</feature>
<dbReference type="InterPro" id="IPR049883">
    <property type="entry name" value="NOTCH1_EGF-like"/>
</dbReference>
<name>A0A8J9ZEQ2_BRALA</name>
<dbReference type="CDD" id="cd00054">
    <property type="entry name" value="EGF_CA"/>
    <property type="match status" value="2"/>
</dbReference>
<dbReference type="SUPFAM" id="SSF82671">
    <property type="entry name" value="SEA domain"/>
    <property type="match status" value="1"/>
</dbReference>